<dbReference type="OrthoDB" id="444325at2759"/>
<accession>W6MHZ9</accession>
<dbReference type="GO" id="GO:0071014">
    <property type="term" value="C:post-mRNA release spliceosomal complex"/>
    <property type="evidence" value="ECO:0007669"/>
    <property type="project" value="TreeGrafter"/>
</dbReference>
<dbReference type="Pfam" id="PF04677">
    <property type="entry name" value="CwfJ_C_1"/>
    <property type="match status" value="1"/>
</dbReference>
<feature type="domain" description="Cwf19-like C-terminal" evidence="3">
    <location>
        <begin position="257"/>
        <end position="391"/>
    </location>
</feature>
<keyword evidence="5" id="KW-1185">Reference proteome</keyword>
<dbReference type="EMBL" id="HG793126">
    <property type="protein sequence ID" value="CDK25696.1"/>
    <property type="molecule type" value="Genomic_DNA"/>
</dbReference>
<dbReference type="PANTHER" id="PTHR12072:SF4">
    <property type="entry name" value="CWF19-LIKE PROTEIN 1"/>
    <property type="match status" value="1"/>
</dbReference>
<dbReference type="InterPro" id="IPR006767">
    <property type="entry name" value="Cwf19-like_C_dom-2"/>
</dbReference>
<feature type="domain" description="Cwf19-like protein C-terminal" evidence="2">
    <location>
        <begin position="428"/>
        <end position="510"/>
    </location>
</feature>
<dbReference type="Proteomes" id="UP000019384">
    <property type="component" value="Unassembled WGS sequence"/>
</dbReference>
<dbReference type="GO" id="GO:0000398">
    <property type="term" value="P:mRNA splicing, via spliceosome"/>
    <property type="evidence" value="ECO:0007669"/>
    <property type="project" value="TreeGrafter"/>
</dbReference>
<dbReference type="RefSeq" id="XP_022457707.1">
    <property type="nucleotide sequence ID" value="XM_022603869.1"/>
</dbReference>
<gene>
    <name evidence="4" type="ORF">KUCA_T00001666001</name>
</gene>
<reference evidence="4" key="2">
    <citation type="submission" date="2014-02" db="EMBL/GenBank/DDBJ databases">
        <title>Complete DNA sequence of /Kuraishia capsulata/ illustrates novel genomic features among budding yeasts (/Saccharomycotina/).</title>
        <authorList>
            <person name="Morales L."/>
            <person name="Noel B."/>
            <person name="Porcel B."/>
            <person name="Marcet-Houben M."/>
            <person name="Hullo M-F."/>
            <person name="Sacerdot C."/>
            <person name="Tekaia F."/>
            <person name="Leh-Louis V."/>
            <person name="Despons L."/>
            <person name="Khanna V."/>
            <person name="Aury J-M."/>
            <person name="Barbe V."/>
            <person name="Couloux A."/>
            <person name="Labadie K."/>
            <person name="Pelletier E."/>
            <person name="Souciet J-L."/>
            <person name="Boekhout T."/>
            <person name="Gabaldon T."/>
            <person name="Wincker P."/>
            <person name="Dujon B."/>
        </authorList>
    </citation>
    <scope>NUCLEOTIDE SEQUENCE</scope>
    <source>
        <strain evidence="4">CBS 1993</strain>
    </source>
</reference>
<evidence type="ECO:0000256" key="1">
    <source>
        <dbReference type="SAM" id="MobiDB-lite"/>
    </source>
</evidence>
<evidence type="ECO:0000313" key="4">
    <source>
        <dbReference type="EMBL" id="CDK25696.1"/>
    </source>
</evidence>
<dbReference type="InterPro" id="IPR006768">
    <property type="entry name" value="Cwf19-like_C_dom-1"/>
</dbReference>
<feature type="region of interest" description="Disordered" evidence="1">
    <location>
        <begin position="215"/>
        <end position="246"/>
    </location>
</feature>
<protein>
    <recommendedName>
        <fullName evidence="6">Cwf19-like C-terminal domain-containing protein</fullName>
    </recommendedName>
</protein>
<dbReference type="PANTHER" id="PTHR12072">
    <property type="entry name" value="CWF19, CELL CYCLE CONTROL PROTEIN"/>
    <property type="match status" value="1"/>
</dbReference>
<evidence type="ECO:0008006" key="6">
    <source>
        <dbReference type="Google" id="ProtNLM"/>
    </source>
</evidence>
<evidence type="ECO:0000259" key="3">
    <source>
        <dbReference type="Pfam" id="PF04677"/>
    </source>
</evidence>
<dbReference type="HOGENOM" id="CLU_019955_0_0_1"/>
<organism evidence="4 5">
    <name type="scientific">Kuraishia capsulata CBS 1993</name>
    <dbReference type="NCBI Taxonomy" id="1382522"/>
    <lineage>
        <taxon>Eukaryota</taxon>
        <taxon>Fungi</taxon>
        <taxon>Dikarya</taxon>
        <taxon>Ascomycota</taxon>
        <taxon>Saccharomycotina</taxon>
        <taxon>Pichiomycetes</taxon>
        <taxon>Pichiales</taxon>
        <taxon>Pichiaceae</taxon>
        <taxon>Kuraishia</taxon>
    </lineage>
</organism>
<evidence type="ECO:0000259" key="2">
    <source>
        <dbReference type="Pfam" id="PF04676"/>
    </source>
</evidence>
<evidence type="ECO:0000313" key="5">
    <source>
        <dbReference type="Proteomes" id="UP000019384"/>
    </source>
</evidence>
<name>W6MHZ9_9ASCO</name>
<dbReference type="AlphaFoldDB" id="W6MHZ9"/>
<sequence>MSDTKKKILVLNPASIEKAIKVANTLETKNGPFEAVLCLGDILSDGESTENLSKSVVPFYFTEGYKDLSSLDNQRETSNLNMLRPMGRVKLSCGLLLGYLAGKAEELTDKEVSEYFSDQLIDIFIAFKWPQAIGREQKLSLVGSSKVDIAVKLSKPKYVFGVGTEAGRFYERDLFQWPDGRQTRFISLARQGTKDKWHYAFSITPGQTEEALLEASKTSPNPFLESEENSLDRKRPHSSVSLPPIPKNAAAKRMKPVGPKNCFFCLSNPNVSLHLVVSIGNYAYITAAKGPLCLKNESIPFSGHGIIIPIAHVATLKDFCEIDETSESANMLQTPMMNEVLRYQVGILKMFKSLTVSIDYSVVFWEISRQTGIHFHTQFVPVPTELLDNFETVMNAQIKTNNETFARNMALKFQKVDSEDVDGNERLNAILKSRDYMLITVATSTIKQTKYIFDLNKAEGMLDLQFPRRLLATILETPERTYWDKCKLSVKEETEDTEAFKRSFEKFDPTI</sequence>
<dbReference type="STRING" id="1382522.W6MHZ9"/>
<dbReference type="GeneID" id="34519095"/>
<dbReference type="Pfam" id="PF04676">
    <property type="entry name" value="CwfJ_C_2"/>
    <property type="match status" value="1"/>
</dbReference>
<dbReference type="InterPro" id="IPR040194">
    <property type="entry name" value="Cwf19-like"/>
</dbReference>
<proteinExistence type="predicted"/>
<dbReference type="GO" id="GO:0061632">
    <property type="term" value="F:RNA lariat debranching enzyme activator activity"/>
    <property type="evidence" value="ECO:0007669"/>
    <property type="project" value="TreeGrafter"/>
</dbReference>
<reference evidence="4" key="1">
    <citation type="submission" date="2013-12" db="EMBL/GenBank/DDBJ databases">
        <authorList>
            <person name="Genoscope - CEA"/>
        </authorList>
    </citation>
    <scope>NUCLEOTIDE SEQUENCE</scope>
    <source>
        <strain evidence="4">CBS 1993</strain>
    </source>
</reference>